<protein>
    <recommendedName>
        <fullName evidence="7">Large ribosomal subunit protein mL46</fullName>
    </recommendedName>
    <alternativeName>
        <fullName evidence="8">39S ribosomal protein L46, mitochondrial</fullName>
    </alternativeName>
</protein>
<dbReference type="Pfam" id="PF00293">
    <property type="entry name" value="NUDIX"/>
    <property type="match status" value="1"/>
</dbReference>
<dbReference type="InterPro" id="IPR000086">
    <property type="entry name" value="NUDIX_hydrolase_dom"/>
</dbReference>
<dbReference type="PANTHER" id="PTHR13124">
    <property type="entry name" value="39S RIBOSOMAL PROTEIN L46, MITOCHONDRIAL PRECURSOR-RELATED"/>
    <property type="match status" value="1"/>
</dbReference>
<organism evidence="10 11">
    <name type="scientific">Holothuria leucospilota</name>
    <name type="common">Black long sea cucumber</name>
    <name type="synonym">Mertensiothuria leucospilota</name>
    <dbReference type="NCBI Taxonomy" id="206669"/>
    <lineage>
        <taxon>Eukaryota</taxon>
        <taxon>Metazoa</taxon>
        <taxon>Echinodermata</taxon>
        <taxon>Eleutherozoa</taxon>
        <taxon>Echinozoa</taxon>
        <taxon>Holothuroidea</taxon>
        <taxon>Aspidochirotacea</taxon>
        <taxon>Aspidochirotida</taxon>
        <taxon>Holothuriidae</taxon>
        <taxon>Holothuria</taxon>
    </lineage>
</organism>
<dbReference type="Proteomes" id="UP001152320">
    <property type="component" value="Chromosome 2"/>
</dbReference>
<evidence type="ECO:0000313" key="10">
    <source>
        <dbReference type="EMBL" id="KAJ8046742.1"/>
    </source>
</evidence>
<evidence type="ECO:0000256" key="6">
    <source>
        <dbReference type="ARBA" id="ARBA00023274"/>
    </source>
</evidence>
<reference evidence="10" key="1">
    <citation type="submission" date="2021-10" db="EMBL/GenBank/DDBJ databases">
        <title>Tropical sea cucumber genome reveals ecological adaptation and Cuvierian tubules defense mechanism.</title>
        <authorList>
            <person name="Chen T."/>
        </authorList>
    </citation>
    <scope>NUCLEOTIDE SEQUENCE</scope>
    <source>
        <strain evidence="10">Nanhai2018</strain>
        <tissue evidence="10">Muscle</tissue>
    </source>
</reference>
<dbReference type="OrthoDB" id="194611at2759"/>
<name>A0A9Q1CJQ7_HOLLE</name>
<sequence length="291" mass="33395">MAASYTLGLRRVFGLFAPLRSHQISLAQVSRQHRCKYCHSAPVESQAWKLMSGVCVERYPVISQQLNSIEKDFKDVCDAIELETSVLSEHEVQVIKDRERLKMRQSGELDEDIADDESDVITALDVEDLATEMFNQFQAAPRETEADEKNDTKSLNRKLDDKLILLVKEKLGDDLVWMLPQGYRESGESMKEVAERVLKLCSEEDSIKVKILGNAPVGVYKYKYPKAVQKELGVQGAKVFFFKAKLLQGEFKMRSDSNIKDFRWLTREELDSHLLKGYSDCVKKFIFPVSW</sequence>
<dbReference type="GO" id="GO:0005762">
    <property type="term" value="C:mitochondrial large ribosomal subunit"/>
    <property type="evidence" value="ECO:0007669"/>
    <property type="project" value="TreeGrafter"/>
</dbReference>
<evidence type="ECO:0000256" key="7">
    <source>
        <dbReference type="ARBA" id="ARBA00035190"/>
    </source>
</evidence>
<dbReference type="Pfam" id="PF11788">
    <property type="entry name" value="MRP-L46"/>
    <property type="match status" value="1"/>
</dbReference>
<dbReference type="GO" id="GO:0005743">
    <property type="term" value="C:mitochondrial inner membrane"/>
    <property type="evidence" value="ECO:0007669"/>
    <property type="project" value="UniProtKB-ARBA"/>
</dbReference>
<keyword evidence="11" id="KW-1185">Reference proteome</keyword>
<keyword evidence="3" id="KW-0809">Transit peptide</keyword>
<comment type="subcellular location">
    <subcellularLocation>
        <location evidence="1">Mitochondrion</location>
    </subcellularLocation>
</comment>
<dbReference type="EMBL" id="JAIZAY010000002">
    <property type="protein sequence ID" value="KAJ8046742.1"/>
    <property type="molecule type" value="Genomic_DNA"/>
</dbReference>
<dbReference type="AlphaFoldDB" id="A0A9Q1CJQ7"/>
<comment type="similarity">
    <text evidence="2">Belongs to the mitochondrion-specific ribosomal protein mL46 family.</text>
</comment>
<evidence type="ECO:0000256" key="4">
    <source>
        <dbReference type="ARBA" id="ARBA00022980"/>
    </source>
</evidence>
<evidence type="ECO:0000256" key="3">
    <source>
        <dbReference type="ARBA" id="ARBA00022946"/>
    </source>
</evidence>
<gene>
    <name evidence="10" type="ORF">HOLleu_05521</name>
</gene>
<keyword evidence="6" id="KW-0687">Ribonucleoprotein</keyword>
<evidence type="ECO:0000256" key="2">
    <source>
        <dbReference type="ARBA" id="ARBA00009070"/>
    </source>
</evidence>
<feature type="domain" description="Nudix hydrolase" evidence="9">
    <location>
        <begin position="145"/>
        <end position="287"/>
    </location>
</feature>
<dbReference type="InterPro" id="IPR040008">
    <property type="entry name" value="Ribosomal_mL46"/>
</dbReference>
<evidence type="ECO:0000256" key="8">
    <source>
        <dbReference type="ARBA" id="ARBA00035534"/>
    </source>
</evidence>
<dbReference type="InterPro" id="IPR033650">
    <property type="entry name" value="Ribosomal_mL46_NUDIX"/>
</dbReference>
<proteinExistence type="inferred from homology"/>
<evidence type="ECO:0000256" key="5">
    <source>
        <dbReference type="ARBA" id="ARBA00023128"/>
    </source>
</evidence>
<dbReference type="GO" id="GO:0003735">
    <property type="term" value="F:structural constituent of ribosome"/>
    <property type="evidence" value="ECO:0007669"/>
    <property type="project" value="InterPro"/>
</dbReference>
<comment type="caution">
    <text evidence="10">The sequence shown here is derived from an EMBL/GenBank/DDBJ whole genome shotgun (WGS) entry which is preliminary data.</text>
</comment>
<accession>A0A9Q1CJQ7</accession>
<dbReference type="InterPro" id="IPR015797">
    <property type="entry name" value="NUDIX_hydrolase-like_dom_sf"/>
</dbReference>
<dbReference type="SUPFAM" id="SSF55811">
    <property type="entry name" value="Nudix"/>
    <property type="match status" value="1"/>
</dbReference>
<dbReference type="InterPro" id="IPR021757">
    <property type="entry name" value="Ribosomal_mL46_N"/>
</dbReference>
<dbReference type="PANTHER" id="PTHR13124:SF12">
    <property type="entry name" value="LARGE RIBOSOMAL SUBUNIT PROTEIN ML46"/>
    <property type="match status" value="1"/>
</dbReference>
<dbReference type="FunFam" id="3.90.79.10:FF:000018">
    <property type="entry name" value="39S ribosomal protein L46, mitochondrial"/>
    <property type="match status" value="1"/>
</dbReference>
<dbReference type="PROSITE" id="PS51462">
    <property type="entry name" value="NUDIX"/>
    <property type="match status" value="1"/>
</dbReference>
<dbReference type="Gene3D" id="3.90.79.10">
    <property type="entry name" value="Nucleoside Triphosphate Pyrophosphohydrolase"/>
    <property type="match status" value="1"/>
</dbReference>
<evidence type="ECO:0000259" key="9">
    <source>
        <dbReference type="PROSITE" id="PS51462"/>
    </source>
</evidence>
<keyword evidence="4 10" id="KW-0689">Ribosomal protein</keyword>
<keyword evidence="5" id="KW-0496">Mitochondrion</keyword>
<evidence type="ECO:0000256" key="1">
    <source>
        <dbReference type="ARBA" id="ARBA00004173"/>
    </source>
</evidence>
<evidence type="ECO:0000313" key="11">
    <source>
        <dbReference type="Proteomes" id="UP001152320"/>
    </source>
</evidence>
<dbReference type="CDD" id="cd04661">
    <property type="entry name" value="NUDIX_MRP_L46"/>
    <property type="match status" value="1"/>
</dbReference>